<keyword evidence="4 6" id="KW-1133">Transmembrane helix</keyword>
<evidence type="ECO:0000259" key="7">
    <source>
        <dbReference type="Pfam" id="PF00753"/>
    </source>
</evidence>
<dbReference type="Gene3D" id="3.60.15.10">
    <property type="entry name" value="Ribonuclease Z/Hydroxyacylglutathione hydrolase-like"/>
    <property type="match status" value="1"/>
</dbReference>
<dbReference type="GO" id="GO:0030420">
    <property type="term" value="P:establishment of competence for transformation"/>
    <property type="evidence" value="ECO:0007669"/>
    <property type="project" value="InterPro"/>
</dbReference>
<feature type="domain" description="Metallo-beta-lactamase" evidence="7">
    <location>
        <begin position="459"/>
        <end position="534"/>
    </location>
</feature>
<keyword evidence="2" id="KW-1003">Cell membrane</keyword>
<dbReference type="SUPFAM" id="SSF56281">
    <property type="entry name" value="Metallo-hydrolase/oxidoreductase"/>
    <property type="match status" value="1"/>
</dbReference>
<feature type="transmembrane region" description="Helical" evidence="6">
    <location>
        <begin position="424"/>
        <end position="443"/>
    </location>
</feature>
<dbReference type="AlphaFoldDB" id="A0A6J6I570"/>
<protein>
    <submittedName>
        <fullName evidence="9">Unannotated protein</fullName>
    </submittedName>
</protein>
<organism evidence="9">
    <name type="scientific">freshwater metagenome</name>
    <dbReference type="NCBI Taxonomy" id="449393"/>
    <lineage>
        <taxon>unclassified sequences</taxon>
        <taxon>metagenomes</taxon>
        <taxon>ecological metagenomes</taxon>
    </lineage>
</organism>
<feature type="transmembrane region" description="Helical" evidence="6">
    <location>
        <begin position="200"/>
        <end position="217"/>
    </location>
</feature>
<evidence type="ECO:0000256" key="4">
    <source>
        <dbReference type="ARBA" id="ARBA00022989"/>
    </source>
</evidence>
<feature type="transmembrane region" description="Helical" evidence="6">
    <location>
        <begin position="362"/>
        <end position="379"/>
    </location>
</feature>
<proteinExistence type="predicted"/>
<evidence type="ECO:0000256" key="5">
    <source>
        <dbReference type="ARBA" id="ARBA00023136"/>
    </source>
</evidence>
<dbReference type="InterPro" id="IPR004477">
    <property type="entry name" value="ComEC_N"/>
</dbReference>
<name>A0A6J6I570_9ZZZZ</name>
<evidence type="ECO:0000256" key="1">
    <source>
        <dbReference type="ARBA" id="ARBA00004651"/>
    </source>
</evidence>
<keyword evidence="5 6" id="KW-0472">Membrane</keyword>
<dbReference type="Pfam" id="PF03772">
    <property type="entry name" value="Competence"/>
    <property type="match status" value="1"/>
</dbReference>
<dbReference type="Pfam" id="PF00753">
    <property type="entry name" value="Lactamase_B"/>
    <property type="match status" value="1"/>
</dbReference>
<dbReference type="GO" id="GO:0005886">
    <property type="term" value="C:plasma membrane"/>
    <property type="evidence" value="ECO:0007669"/>
    <property type="project" value="UniProtKB-SubCell"/>
</dbReference>
<dbReference type="InterPro" id="IPR035681">
    <property type="entry name" value="ComA-like_MBL"/>
</dbReference>
<evidence type="ECO:0000259" key="8">
    <source>
        <dbReference type="Pfam" id="PF03772"/>
    </source>
</evidence>
<dbReference type="InterPro" id="IPR052159">
    <property type="entry name" value="Competence_DNA_uptake"/>
</dbReference>
<reference evidence="9" key="1">
    <citation type="submission" date="2020-05" db="EMBL/GenBank/DDBJ databases">
        <authorList>
            <person name="Chiriac C."/>
            <person name="Salcher M."/>
            <person name="Ghai R."/>
            <person name="Kavagutti S V."/>
        </authorList>
    </citation>
    <scope>NUCLEOTIDE SEQUENCE</scope>
</reference>
<evidence type="ECO:0000256" key="3">
    <source>
        <dbReference type="ARBA" id="ARBA00022692"/>
    </source>
</evidence>
<feature type="transmembrane region" description="Helical" evidence="6">
    <location>
        <begin position="391"/>
        <end position="412"/>
    </location>
</feature>
<evidence type="ECO:0000313" key="9">
    <source>
        <dbReference type="EMBL" id="CAB4618975.1"/>
    </source>
</evidence>
<accession>A0A6J6I570</accession>
<keyword evidence="3 6" id="KW-0812">Transmembrane</keyword>
<dbReference type="NCBIfam" id="TIGR00361">
    <property type="entry name" value="ComEC_Rec2"/>
    <property type="match status" value="1"/>
</dbReference>
<feature type="domain" description="ComEC/Rec2-related protein" evidence="8">
    <location>
        <begin position="151"/>
        <end position="412"/>
    </location>
</feature>
<dbReference type="InterPro" id="IPR036866">
    <property type="entry name" value="RibonucZ/Hydroxyglut_hydro"/>
</dbReference>
<dbReference type="NCBIfam" id="TIGR00360">
    <property type="entry name" value="ComEC_N-term"/>
    <property type="match status" value="1"/>
</dbReference>
<evidence type="ECO:0000256" key="6">
    <source>
        <dbReference type="SAM" id="Phobius"/>
    </source>
</evidence>
<feature type="transmembrane region" description="Helical" evidence="6">
    <location>
        <begin position="252"/>
        <end position="283"/>
    </location>
</feature>
<dbReference type="InterPro" id="IPR004797">
    <property type="entry name" value="Competence_ComEC/Rec2"/>
</dbReference>
<sequence length="709" mass="75221">MAGVSSFAIQHSAARPVELSQIVSDYQQLPAEFVLLDAPRKFSTTPGWHSTISIKSASIVGSAYSFSARGEISGADQLPKLEVGARYTCVLNLRPAPLGSRFGFTSRCQETPKLLEQAAPLPEFIGEIREAFLENTTGVSKDARGLVAGIAIGDTSLISEDLVAQMKTVSLTHLTAVSGANCAIVLAMVYLLIRRLGGGRWFKLVGGLAALVAYVYLVGPQPSVLRAAVMATAVLISVSLGRSSSSANALSLSIIVLLIADPWLAVDYGFALSVSATLGLLLLTKPITEKLNQHFPFWLSVSIAVAMSAQIFCLPILLQLQSGLSSYALPANLLAAPLVAPITVLGILGVIFAIPFPWLTQVLTYLAALGAELIGRIAISLSNAPMTSIDWPVGLLGIICAVLVIAGFLLWLKSEPTNLRNLGLATLVFVTSIAMGGFGFIQLQKLQWPIKSWQVVACDVGQGDALVVKSEGQTALIDVGKYDEKIDNCLSELGIQQIDMLVLTHFDLDHVGGIKGALKNRNVGLAIVSPFKDERWGATGTSRVLANAGINIQKADLGANGKLGELTWRVLSPMPEAAGAEDSNDASLVILFKAKQFNLLTMADIGERGQMRMTSKSSWWKDPGLHEVPLILKVSHHGSADQYPELIEALKPDLSLISVGADNSYGHPTQRTLKLLVDSGAAIARTDLLGSIAVGLNQSGLVISNSTHG</sequence>
<comment type="subcellular location">
    <subcellularLocation>
        <location evidence="1">Cell membrane</location>
        <topology evidence="1">Multi-pass membrane protein</topology>
    </subcellularLocation>
</comment>
<gene>
    <name evidence="9" type="ORF">UFOPK1909_00411</name>
</gene>
<feature type="transmembrane region" description="Helical" evidence="6">
    <location>
        <begin position="330"/>
        <end position="356"/>
    </location>
</feature>
<dbReference type="EMBL" id="CAEZVD010000025">
    <property type="protein sequence ID" value="CAB4618975.1"/>
    <property type="molecule type" value="Genomic_DNA"/>
</dbReference>
<evidence type="ECO:0000256" key="2">
    <source>
        <dbReference type="ARBA" id="ARBA00022475"/>
    </source>
</evidence>
<dbReference type="PANTHER" id="PTHR30619:SF1">
    <property type="entry name" value="RECOMBINATION PROTEIN 2"/>
    <property type="match status" value="1"/>
</dbReference>
<dbReference type="CDD" id="cd07731">
    <property type="entry name" value="ComA-like_MBL-fold"/>
    <property type="match status" value="1"/>
</dbReference>
<dbReference type="InterPro" id="IPR001279">
    <property type="entry name" value="Metallo-B-lactamas"/>
</dbReference>
<feature type="transmembrane region" description="Helical" evidence="6">
    <location>
        <begin position="171"/>
        <end position="193"/>
    </location>
</feature>
<dbReference type="PANTHER" id="PTHR30619">
    <property type="entry name" value="DNA INTERNALIZATION/COMPETENCE PROTEIN COMEC/REC2"/>
    <property type="match status" value="1"/>
</dbReference>
<feature type="transmembrane region" description="Helical" evidence="6">
    <location>
        <begin position="295"/>
        <end position="318"/>
    </location>
</feature>